<feature type="non-terminal residue" evidence="1">
    <location>
        <position position="1"/>
    </location>
</feature>
<gene>
    <name evidence="1" type="ORF">S01H4_55809</name>
</gene>
<reference evidence="1" key="1">
    <citation type="journal article" date="2014" name="Front. Microbiol.">
        <title>High frequency of phylogenetically diverse reductive dehalogenase-homologous genes in deep subseafloor sedimentary metagenomes.</title>
        <authorList>
            <person name="Kawai M."/>
            <person name="Futagami T."/>
            <person name="Toyoda A."/>
            <person name="Takaki Y."/>
            <person name="Nishi S."/>
            <person name="Hori S."/>
            <person name="Arai W."/>
            <person name="Tsubouchi T."/>
            <person name="Morono Y."/>
            <person name="Uchiyama I."/>
            <person name="Ito T."/>
            <person name="Fujiyama A."/>
            <person name="Inagaki F."/>
            <person name="Takami H."/>
        </authorList>
    </citation>
    <scope>NUCLEOTIDE SEQUENCE</scope>
    <source>
        <strain evidence="1">Expedition CK06-06</strain>
    </source>
</reference>
<dbReference type="EMBL" id="BART01032259">
    <property type="protein sequence ID" value="GAH09047.1"/>
    <property type="molecule type" value="Genomic_DNA"/>
</dbReference>
<feature type="non-terminal residue" evidence="1">
    <location>
        <position position="247"/>
    </location>
</feature>
<evidence type="ECO:0000313" key="1">
    <source>
        <dbReference type="EMBL" id="GAH09047.1"/>
    </source>
</evidence>
<accession>X1CMR3</accession>
<organism evidence="1">
    <name type="scientific">marine sediment metagenome</name>
    <dbReference type="NCBI Taxonomy" id="412755"/>
    <lineage>
        <taxon>unclassified sequences</taxon>
        <taxon>metagenomes</taxon>
        <taxon>ecological metagenomes</taxon>
    </lineage>
</organism>
<proteinExistence type="predicted"/>
<sequence>LEVDVIYEDLIREGCDEETATELATLFGTISGAVEILPAYVFLRIVAPGFGRILKRNIMREVVRRSVRELSTRGILGKVFGNALLIQGTEVSEEVLQEVIQNAAVKTINEDRSLLENLPEIFVQSSIAMSPLFWVGGGATYLNIRSNMPAKMQEEMKATEEKMEQAGLPEDHAQAIALAEVLETEEGQAAVEAAQEKVAEQVPDLKEERDNKVVLLGKHLTTINKDIEARQESIKIQRERLTKITLP</sequence>
<protein>
    <submittedName>
        <fullName evidence="1">Uncharacterized protein</fullName>
    </submittedName>
</protein>
<comment type="caution">
    <text evidence="1">The sequence shown here is derived from an EMBL/GenBank/DDBJ whole genome shotgun (WGS) entry which is preliminary data.</text>
</comment>
<dbReference type="AlphaFoldDB" id="X1CMR3"/>
<name>X1CMR3_9ZZZZ</name>